<proteinExistence type="predicted"/>
<evidence type="ECO:0000313" key="3">
    <source>
        <dbReference type="EMBL" id="SOD68134.1"/>
    </source>
</evidence>
<dbReference type="RefSeq" id="WP_097114188.1">
    <property type="nucleotide sequence ID" value="NZ_CP083931.1"/>
</dbReference>
<keyword evidence="4" id="KW-1185">Reference proteome</keyword>
<reference evidence="3 4" key="1">
    <citation type="submission" date="2017-09" db="EMBL/GenBank/DDBJ databases">
        <authorList>
            <person name="Ehlers B."/>
            <person name="Leendertz F.H."/>
        </authorList>
    </citation>
    <scope>NUCLEOTIDE SEQUENCE [LARGE SCALE GENOMIC DNA]</scope>
    <source>
        <strain evidence="3 4">DSM 16848</strain>
    </source>
</reference>
<evidence type="ECO:0000259" key="2">
    <source>
        <dbReference type="PROSITE" id="PS51820"/>
    </source>
</evidence>
<dbReference type="Gene3D" id="3.90.182.10">
    <property type="entry name" value="Toxin - Anthrax Protective Antigen,domain 1"/>
    <property type="match status" value="1"/>
</dbReference>
<feature type="domain" description="PA14" evidence="2">
    <location>
        <begin position="115"/>
        <end position="249"/>
    </location>
</feature>
<accession>A0A286EBC0</accession>
<dbReference type="EMBL" id="OCNF01000007">
    <property type="protein sequence ID" value="SOD68134.1"/>
    <property type="molecule type" value="Genomic_DNA"/>
</dbReference>
<name>A0A286EBC0_9NEIS</name>
<evidence type="ECO:0000256" key="1">
    <source>
        <dbReference type="SAM" id="MobiDB-lite"/>
    </source>
</evidence>
<dbReference type="InterPro" id="IPR037524">
    <property type="entry name" value="PA14/GLEYA"/>
</dbReference>
<organism evidence="3 4">
    <name type="scientific">Alysiella filiformis DSM 16848</name>
    <dbReference type="NCBI Taxonomy" id="1120981"/>
    <lineage>
        <taxon>Bacteria</taxon>
        <taxon>Pseudomonadati</taxon>
        <taxon>Pseudomonadota</taxon>
        <taxon>Betaproteobacteria</taxon>
        <taxon>Neisseriales</taxon>
        <taxon>Neisseriaceae</taxon>
        <taxon>Alysiella</taxon>
    </lineage>
</organism>
<protein>
    <submittedName>
        <fullName evidence="3">PA14 domain-containing protein</fullName>
    </submittedName>
</protein>
<dbReference type="InterPro" id="IPR011658">
    <property type="entry name" value="PA14_dom"/>
</dbReference>
<feature type="compositionally biased region" description="Low complexity" evidence="1">
    <location>
        <begin position="69"/>
        <end position="78"/>
    </location>
</feature>
<dbReference type="PROSITE" id="PS51820">
    <property type="entry name" value="PA14"/>
    <property type="match status" value="1"/>
</dbReference>
<feature type="region of interest" description="Disordered" evidence="1">
    <location>
        <begin position="54"/>
        <end position="78"/>
    </location>
</feature>
<evidence type="ECO:0000313" key="4">
    <source>
        <dbReference type="Proteomes" id="UP000219669"/>
    </source>
</evidence>
<gene>
    <name evidence="3" type="ORF">SAMN02746062_01142</name>
</gene>
<dbReference type="Proteomes" id="UP000219669">
    <property type="component" value="Unassembled WGS sequence"/>
</dbReference>
<dbReference type="SUPFAM" id="SSF56988">
    <property type="entry name" value="Anthrax protective antigen"/>
    <property type="match status" value="1"/>
</dbReference>
<sequence>MNRRNHRHNRYSRPRSLWEHSKPFRQLSYWMIFVGVLFLLGTWSAHQQNHAQGVAAAQSIPTPAPHQPTPQTVPIQPAIAPPVPVQTAQPVQNGLSNYPLANKTLGNNVNPHNTLPLTGFDAYYMNEDQPSIVVAKENVAQVAMNYAYAEFHNIPSEKFLGYWVGKLRVPQDGLYEISANLSWSSVRVLIDKHIIVDKNNSFPSQTIYLTKGEYKLEVEYNNNWHTVGFQLNVKPHSPSVSRNDLRQNLASLNLPNNTVVYAASVYESNNQGNRINIQTPNHETRPYILLLSSYDSVNWEVVGTTRPVLILYDNKSNVRASGLSNTLAVDYSIHYNAFARQHDCHCSGSGHFTCSSSEHKNANEILQDVQSTLGYPLVGFSGEYATSALTVPQASVNANFLNEIKLAEQKRAAEEKACQAQVKRGFEDLVR</sequence>
<dbReference type="Pfam" id="PF07691">
    <property type="entry name" value="PA14"/>
    <property type="match status" value="1"/>
</dbReference>
<dbReference type="AlphaFoldDB" id="A0A286EBC0"/>
<dbReference type="OrthoDB" id="6812054at2"/>